<dbReference type="EMBL" id="JAAIWM010000005">
    <property type="protein sequence ID" value="NEY73121.1"/>
    <property type="molecule type" value="Genomic_DNA"/>
</dbReference>
<evidence type="ECO:0000259" key="2">
    <source>
        <dbReference type="Pfam" id="PF07435"/>
    </source>
</evidence>
<organism evidence="3 4">
    <name type="scientific">Bacillus mesophilus</name>
    <dbReference type="NCBI Taxonomy" id="1808955"/>
    <lineage>
        <taxon>Bacteria</taxon>
        <taxon>Bacillati</taxon>
        <taxon>Bacillota</taxon>
        <taxon>Bacilli</taxon>
        <taxon>Bacillales</taxon>
        <taxon>Bacillaceae</taxon>
        <taxon>Bacillus</taxon>
    </lineage>
</organism>
<dbReference type="InterPro" id="IPR009996">
    <property type="entry name" value="YycH"/>
</dbReference>
<name>A0A6M0Q9S9_9BACI</name>
<dbReference type="InterPro" id="IPR042274">
    <property type="entry name" value="YycH/YycI_2"/>
</dbReference>
<dbReference type="Pfam" id="PF07435">
    <property type="entry name" value="YycH"/>
    <property type="match status" value="1"/>
</dbReference>
<feature type="transmembrane region" description="Helical" evidence="1">
    <location>
        <begin position="9"/>
        <end position="28"/>
    </location>
</feature>
<dbReference type="CDD" id="cd15787">
    <property type="entry name" value="YycH_N"/>
    <property type="match status" value="1"/>
</dbReference>
<dbReference type="RefSeq" id="WP_163180582.1">
    <property type="nucleotide sequence ID" value="NZ_JAAIWM010000005.1"/>
</dbReference>
<protein>
    <recommendedName>
        <fullName evidence="2">Regulatory protein YycH domain-containing protein</fullName>
    </recommendedName>
</protein>
<dbReference type="Gene3D" id="3.30.310.160">
    <property type="entry name" value="YycH protein, domain 2"/>
    <property type="match status" value="1"/>
</dbReference>
<dbReference type="Gene3D" id="3.10.450.310">
    <property type="match status" value="1"/>
</dbReference>
<dbReference type="AlphaFoldDB" id="A0A6M0Q9S9"/>
<evidence type="ECO:0000313" key="3">
    <source>
        <dbReference type="EMBL" id="NEY73121.1"/>
    </source>
</evidence>
<keyword evidence="1" id="KW-0812">Transmembrane</keyword>
<feature type="domain" description="Regulatory protein YycH" evidence="2">
    <location>
        <begin position="4"/>
        <end position="431"/>
    </location>
</feature>
<comment type="caution">
    <text evidence="3">The sequence shown here is derived from an EMBL/GenBank/DDBJ whole genome shotgun (WGS) entry which is preliminary data.</text>
</comment>
<evidence type="ECO:0000313" key="4">
    <source>
        <dbReference type="Proteomes" id="UP000481043"/>
    </source>
</evidence>
<gene>
    <name evidence="3" type="ORF">G4D63_15400</name>
</gene>
<sequence length="446" mass="51543">MNYEKIKSFLLTVLVIMSLVLTWSLWTYQPNLGVIESTEYISDVMIGEKKETASLILPDQILFHKNGHHYGTSDSTTINNMMEYVRSWRFEELSDHTVLVGQDYLDVIHNQDGVEVIFPSELAIETLKSIMNIDDERTNSITFDRIVIPMKQSQQEEIVAYFVSYKNKSIYEAKISNFSYRSFNKDLYQVSIIHPQFNEYQINEKHSIFLPSQPVKVNRITYYSIKYSGHDFKEALFTDQSFVKRDLQTSGEETYSDGSRAMFINSNGDMLEYVNPAAATDRTVGSSHNTIQKSIDFINDHSGWTDSYQFSEWDPITQSSTFRLFINGLPVYNYTGLSRMKLTWDGTNSFNTYIRPLFKLHLSIDSETSVVELPSGNILMEILKNISSIDMDKVEDAKISYELKKDFSSAKVTIEPIWTVKHNGKWHKVIFDENIKERGGTIIELE</sequence>
<dbReference type="Proteomes" id="UP000481043">
    <property type="component" value="Unassembled WGS sequence"/>
</dbReference>
<keyword evidence="1" id="KW-1133">Transmembrane helix</keyword>
<keyword evidence="1" id="KW-0472">Membrane</keyword>
<proteinExistence type="predicted"/>
<accession>A0A6M0Q9S9</accession>
<keyword evidence="4" id="KW-1185">Reference proteome</keyword>
<reference evidence="3 4" key="1">
    <citation type="submission" date="2020-02" db="EMBL/GenBank/DDBJ databases">
        <title>Bacillus aquiflavi sp. nov., isolated from yellow water of strong flavor Chinese baijiu in Yibin region of China.</title>
        <authorList>
            <person name="Xie J."/>
        </authorList>
    </citation>
    <scope>NUCLEOTIDE SEQUENCE [LARGE SCALE GENOMIC DNA]</scope>
    <source>
        <strain evidence="3 4">SA4</strain>
    </source>
</reference>
<evidence type="ECO:0000256" key="1">
    <source>
        <dbReference type="SAM" id="Phobius"/>
    </source>
</evidence>